<dbReference type="EC" id="2.3.1.-" evidence="7"/>
<dbReference type="EMBL" id="LFJS01000019">
    <property type="protein sequence ID" value="KMU49839.1"/>
    <property type="molecule type" value="Genomic_DNA"/>
</dbReference>
<feature type="transmembrane region" description="Helical" evidence="7">
    <location>
        <begin position="67"/>
        <end position="85"/>
    </location>
</feature>
<feature type="transmembrane region" description="Helical" evidence="7">
    <location>
        <begin position="254"/>
        <end position="273"/>
    </location>
</feature>
<evidence type="ECO:0000256" key="2">
    <source>
        <dbReference type="ARBA" id="ARBA00007400"/>
    </source>
</evidence>
<dbReference type="GO" id="GO:0005886">
    <property type="term" value="C:plasma membrane"/>
    <property type="evidence" value="ECO:0007669"/>
    <property type="project" value="UniProtKB-SubCell"/>
</dbReference>
<dbReference type="InterPro" id="IPR032905">
    <property type="entry name" value="WecH"/>
</dbReference>
<protein>
    <recommendedName>
        <fullName evidence="7">O-acetyltransferase WecH</fullName>
        <ecNumber evidence="7">2.3.1.-</ecNumber>
    </recommendedName>
</protein>
<dbReference type="Pfam" id="PF01757">
    <property type="entry name" value="Acyl_transf_3"/>
    <property type="match status" value="1"/>
</dbReference>
<comment type="caution">
    <text evidence="10">The sequence shown here is derived from an EMBL/GenBank/DDBJ whole genome shotgun (WGS) entry which is preliminary data.</text>
</comment>
<dbReference type="PANTHER" id="PTHR40074:SF2">
    <property type="entry name" value="O-ACETYLTRANSFERASE WECH"/>
    <property type="match status" value="1"/>
</dbReference>
<feature type="transmembrane region" description="Helical" evidence="7">
    <location>
        <begin position="280"/>
        <end position="300"/>
    </location>
</feature>
<sequence>MPDNLFLTYQYDTRSGERLSEKIGWIDNLRAMACMMVVMIHATTYYVTNGVAIGLHNWDIANVLNSLSRVSVPLFFMISGYLFFGEKSAGRRHFTRIVCCILFYSAIALIYIAAFTKIGFWPSLRGMLQKPVFYHLWFFYAIAVIYLLSPLISVKPVSRRYLAAALVVLAAIANPNTDKLTFGNAHLLPVNLYIYGDTFYYLLYALAGRAIGMMEARGRAVGWLAALGFALCVALIARGTKHQLFINGNFADIYYIYSGPLVFMAAVALLVWVKHCLPQPIGWLSVFSRHSLAIYGFHALIVNVMRNRHLDFTGHPLLDIFWVFGVALGGSLLLSVGLQRLDTRRLVS</sequence>
<evidence type="ECO:0000256" key="6">
    <source>
        <dbReference type="ARBA" id="ARBA00023136"/>
    </source>
</evidence>
<comment type="similarity">
    <text evidence="2 7">Belongs to the acyltransferase 3 family.</text>
</comment>
<evidence type="ECO:0000313" key="10">
    <source>
        <dbReference type="EMBL" id="KMU53285.1"/>
    </source>
</evidence>
<feature type="transmembrane region" description="Helical" evidence="7">
    <location>
        <begin position="97"/>
        <end position="120"/>
    </location>
</feature>
<proteinExistence type="inferred from homology"/>
<comment type="subcellular location">
    <subcellularLocation>
        <location evidence="7">Cell inner membrane</location>
        <topology evidence="7">Multi-pass membrane protein</topology>
    </subcellularLocation>
    <subcellularLocation>
        <location evidence="1">Cell membrane</location>
        <topology evidence="1">Multi-pass membrane protein</topology>
    </subcellularLocation>
</comment>
<evidence type="ECO:0000256" key="7">
    <source>
        <dbReference type="HAMAP-Rule" id="MF_01949"/>
    </source>
</evidence>
<comment type="function">
    <text evidence="7">Responsible for the incorporation of O-acetyl groups into the enterobacterial common antigen (ECA) trisaccharide repeat units.</text>
</comment>
<evidence type="ECO:0000313" key="11">
    <source>
        <dbReference type="Proteomes" id="UP000037482"/>
    </source>
</evidence>
<dbReference type="GO" id="GO:0009246">
    <property type="term" value="P:enterobacterial common antigen biosynthetic process"/>
    <property type="evidence" value="ECO:0007669"/>
    <property type="project" value="UniProtKB-UniRule"/>
</dbReference>
<feature type="transmembrane region" description="Helical" evidence="7">
    <location>
        <begin position="220"/>
        <end position="239"/>
    </location>
</feature>
<dbReference type="EMBL" id="LFJS01000009">
    <property type="protein sequence ID" value="KMU53285.1"/>
    <property type="molecule type" value="Genomic_DNA"/>
</dbReference>
<dbReference type="Proteomes" id="UP000037482">
    <property type="component" value="Unassembled WGS sequence"/>
</dbReference>
<keyword evidence="3 7" id="KW-1003">Cell membrane</keyword>
<keyword evidence="7" id="KW-0012">Acyltransferase</keyword>
<keyword evidence="6 7" id="KW-0472">Membrane</keyword>
<keyword evidence="5 7" id="KW-1133">Transmembrane helix</keyword>
<reference evidence="10 11" key="1">
    <citation type="submission" date="2015-06" db="EMBL/GenBank/DDBJ databases">
        <title>Draft Genome of Serratia marcescens Strain AH0650_Sm1.</title>
        <authorList>
            <person name="Wan Y."/>
            <person name="Gorrie C."/>
            <person name="Holt K."/>
        </authorList>
    </citation>
    <scope>NUCLEOTIDE SEQUENCE [LARGE SCALE GENOMIC DNA]</scope>
    <source>
        <strain evidence="10 11">AH0650_Sm1</strain>
    </source>
</reference>
<organism evidence="10 11">
    <name type="scientific">Serratia marcescens</name>
    <dbReference type="NCBI Taxonomy" id="615"/>
    <lineage>
        <taxon>Bacteria</taxon>
        <taxon>Pseudomonadati</taxon>
        <taxon>Pseudomonadota</taxon>
        <taxon>Gammaproteobacteria</taxon>
        <taxon>Enterobacterales</taxon>
        <taxon>Yersiniaceae</taxon>
        <taxon>Serratia</taxon>
    </lineage>
</organism>
<feature type="transmembrane region" description="Helical" evidence="7">
    <location>
        <begin position="192"/>
        <end position="208"/>
    </location>
</feature>
<keyword evidence="7" id="KW-0997">Cell inner membrane</keyword>
<evidence type="ECO:0000259" key="8">
    <source>
        <dbReference type="Pfam" id="PF01757"/>
    </source>
</evidence>
<dbReference type="AlphaFoldDB" id="A0A656VLS1"/>
<feature type="transmembrane region" description="Helical" evidence="7">
    <location>
        <begin position="28"/>
        <end position="47"/>
    </location>
</feature>
<keyword evidence="7 10" id="KW-0808">Transferase</keyword>
<accession>A0A656VLS1</accession>
<dbReference type="InterPro" id="IPR002656">
    <property type="entry name" value="Acyl_transf_3_dom"/>
</dbReference>
<evidence type="ECO:0000256" key="1">
    <source>
        <dbReference type="ARBA" id="ARBA00004651"/>
    </source>
</evidence>
<name>A0A656VLS1_SERMA</name>
<dbReference type="GO" id="GO:0016413">
    <property type="term" value="F:O-acetyltransferase activity"/>
    <property type="evidence" value="ECO:0007669"/>
    <property type="project" value="InterPro"/>
</dbReference>
<dbReference type="UniPathway" id="UPA00566"/>
<evidence type="ECO:0000313" key="9">
    <source>
        <dbReference type="EMBL" id="KMU49839.1"/>
    </source>
</evidence>
<keyword evidence="4 7" id="KW-0812">Transmembrane</keyword>
<feature type="domain" description="Acyltransferase 3" evidence="8">
    <location>
        <begin position="24"/>
        <end position="335"/>
    </location>
</feature>
<evidence type="ECO:0000256" key="5">
    <source>
        <dbReference type="ARBA" id="ARBA00022989"/>
    </source>
</evidence>
<comment type="pathway">
    <text evidence="7">Bacterial outer membrane biogenesis; enterobacterial common antigen biosynthesis.</text>
</comment>
<feature type="transmembrane region" description="Helical" evidence="7">
    <location>
        <begin position="320"/>
        <end position="338"/>
    </location>
</feature>
<feature type="transmembrane region" description="Helical" evidence="7">
    <location>
        <begin position="132"/>
        <end position="149"/>
    </location>
</feature>
<dbReference type="HAMAP" id="MF_01949">
    <property type="entry name" value="Acetyltr_WecH"/>
    <property type="match status" value="1"/>
</dbReference>
<evidence type="ECO:0000256" key="4">
    <source>
        <dbReference type="ARBA" id="ARBA00022692"/>
    </source>
</evidence>
<dbReference type="PANTHER" id="PTHR40074">
    <property type="entry name" value="O-ACETYLTRANSFERASE WECH"/>
    <property type="match status" value="1"/>
</dbReference>
<gene>
    <name evidence="7" type="primary">wecH</name>
    <name evidence="10" type="ORF">AB868_01251</name>
    <name evidence="9" type="ORF">AB868_04749</name>
</gene>
<feature type="transmembrane region" description="Helical" evidence="7">
    <location>
        <begin position="161"/>
        <end position="177"/>
    </location>
</feature>
<evidence type="ECO:0000256" key="3">
    <source>
        <dbReference type="ARBA" id="ARBA00022475"/>
    </source>
</evidence>